<gene>
    <name evidence="1" type="ORF">Metlim_2392</name>
</gene>
<name>H1Z2P0_9EURY</name>
<reference evidence="1 2" key="1">
    <citation type="submission" date="2011-10" db="EMBL/GenBank/DDBJ databases">
        <title>The Improved High-Quality Draft genome of Methanoplanus limicola DSM 2279.</title>
        <authorList>
            <consortium name="US DOE Joint Genome Institute (JGI-PGF)"/>
            <person name="Lucas S."/>
            <person name="Copeland A."/>
            <person name="Lapidus A."/>
            <person name="Glavina del Rio T."/>
            <person name="Dalin E."/>
            <person name="Tice H."/>
            <person name="Bruce D."/>
            <person name="Goodwin L."/>
            <person name="Pitluck S."/>
            <person name="Peters L."/>
            <person name="Mikhailova N."/>
            <person name="Lu M."/>
            <person name="Kyrpides N."/>
            <person name="Mavromatis K."/>
            <person name="Ivanova N."/>
            <person name="Markowitz V."/>
            <person name="Cheng J.-F."/>
            <person name="Hugenholtz P."/>
            <person name="Woyke T."/>
            <person name="Wu D."/>
            <person name="Wirth R."/>
            <person name="Brambilla E.-M."/>
            <person name="Klenk H.-P."/>
            <person name="Eisen J.A."/>
        </authorList>
    </citation>
    <scope>NUCLEOTIDE SEQUENCE [LARGE SCALE GENOMIC DNA]</scope>
    <source>
        <strain evidence="1 2">DSM 2279</strain>
    </source>
</reference>
<dbReference type="RefSeq" id="WP_004078720.1">
    <property type="nucleotide sequence ID" value="NZ_CM001436.1"/>
</dbReference>
<dbReference type="AlphaFoldDB" id="H1Z2P0"/>
<protein>
    <submittedName>
        <fullName evidence="1">Uncharacterized protein</fullName>
    </submittedName>
</protein>
<dbReference type="EMBL" id="CM001436">
    <property type="protein sequence ID" value="EHQ36443.1"/>
    <property type="molecule type" value="Genomic_DNA"/>
</dbReference>
<sequence length="55" mass="5843">MAVILVNSYKFTGVFTGSFPGDLRIGAEVSAAGCQVIDIPLLLSPAKDVNRLYIT</sequence>
<accession>H1Z2P0</accession>
<proteinExistence type="predicted"/>
<evidence type="ECO:0000313" key="1">
    <source>
        <dbReference type="EMBL" id="EHQ36443.1"/>
    </source>
</evidence>
<organism evidence="1 2">
    <name type="scientific">Methanoplanus limicola DSM 2279</name>
    <dbReference type="NCBI Taxonomy" id="937775"/>
    <lineage>
        <taxon>Archaea</taxon>
        <taxon>Methanobacteriati</taxon>
        <taxon>Methanobacteriota</taxon>
        <taxon>Stenosarchaea group</taxon>
        <taxon>Methanomicrobia</taxon>
        <taxon>Methanomicrobiales</taxon>
        <taxon>Methanomicrobiaceae</taxon>
        <taxon>Methanoplanus</taxon>
    </lineage>
</organism>
<dbReference type="HOGENOM" id="CLU_3020996_0_0_2"/>
<dbReference type="InParanoid" id="H1Z2P0"/>
<dbReference type="Proteomes" id="UP000005741">
    <property type="component" value="Chromosome"/>
</dbReference>
<keyword evidence="2" id="KW-1185">Reference proteome</keyword>
<evidence type="ECO:0000313" key="2">
    <source>
        <dbReference type="Proteomes" id="UP000005741"/>
    </source>
</evidence>